<accession>A0A0F9CVV1</accession>
<keyword evidence="1" id="KW-0808">Transferase</keyword>
<sequence length="253" mass="28016">MDYARRIEKALALVKGTDNITAFTGAGISTESGISDFRSPGGVWDRYRIVTFQEFTSSQEKRKGYWRMKSELFKEMSGARPNRAHMALARFEELGKLRSLITQNIDGLHQDAGNSPRRVIELHGTNRSAYCLSCESKWPIEEIQARLAGEDFDPRCTKCGGLIKPSTVSFGQSMPLEAIERAVEHSVSCEVFLMIGSSLQVEPAASIPPAAREAGAELIFINRTPTPWDHIASVIFHEDAGQVLGELDDALKQ</sequence>
<dbReference type="GO" id="GO:0017136">
    <property type="term" value="F:histone deacetylase activity, NAD-dependent"/>
    <property type="evidence" value="ECO:0007669"/>
    <property type="project" value="TreeGrafter"/>
</dbReference>
<organism evidence="4">
    <name type="scientific">marine sediment metagenome</name>
    <dbReference type="NCBI Taxonomy" id="412755"/>
    <lineage>
        <taxon>unclassified sequences</taxon>
        <taxon>metagenomes</taxon>
        <taxon>ecological metagenomes</taxon>
    </lineage>
</organism>
<dbReference type="InterPro" id="IPR029035">
    <property type="entry name" value="DHS-like_NAD/FAD-binding_dom"/>
</dbReference>
<proteinExistence type="predicted"/>
<evidence type="ECO:0000256" key="1">
    <source>
        <dbReference type="ARBA" id="ARBA00022679"/>
    </source>
</evidence>
<comment type="caution">
    <text evidence="4">The sequence shown here is derived from an EMBL/GenBank/DDBJ whole genome shotgun (WGS) entry which is preliminary data.</text>
</comment>
<dbReference type="Pfam" id="PF02146">
    <property type="entry name" value="SIR2"/>
    <property type="match status" value="1"/>
</dbReference>
<protein>
    <recommendedName>
        <fullName evidence="3">Deacetylase sirtuin-type domain-containing protein</fullName>
    </recommendedName>
</protein>
<dbReference type="PROSITE" id="PS50305">
    <property type="entry name" value="SIRTUIN"/>
    <property type="match status" value="1"/>
</dbReference>
<dbReference type="Gene3D" id="3.40.50.1220">
    <property type="entry name" value="TPP-binding domain"/>
    <property type="match status" value="1"/>
</dbReference>
<evidence type="ECO:0000313" key="4">
    <source>
        <dbReference type="EMBL" id="KKL53493.1"/>
    </source>
</evidence>
<dbReference type="AlphaFoldDB" id="A0A0F9CVV1"/>
<dbReference type="InterPro" id="IPR026591">
    <property type="entry name" value="Sirtuin_cat_small_dom_sf"/>
</dbReference>
<dbReference type="GO" id="GO:0070403">
    <property type="term" value="F:NAD+ binding"/>
    <property type="evidence" value="ECO:0007669"/>
    <property type="project" value="InterPro"/>
</dbReference>
<dbReference type="SUPFAM" id="SSF52467">
    <property type="entry name" value="DHS-like NAD/FAD-binding domain"/>
    <property type="match status" value="1"/>
</dbReference>
<dbReference type="EMBL" id="LAZR01031524">
    <property type="protein sequence ID" value="KKL53493.1"/>
    <property type="molecule type" value="Genomic_DNA"/>
</dbReference>
<evidence type="ECO:0000256" key="2">
    <source>
        <dbReference type="ARBA" id="ARBA00023027"/>
    </source>
</evidence>
<dbReference type="PANTHER" id="PTHR11085">
    <property type="entry name" value="NAD-DEPENDENT PROTEIN DEACYLASE SIRTUIN-5, MITOCHONDRIAL-RELATED"/>
    <property type="match status" value="1"/>
</dbReference>
<gene>
    <name evidence="4" type="ORF">LCGC14_2274880</name>
</gene>
<dbReference type="InterPro" id="IPR026590">
    <property type="entry name" value="Ssirtuin_cat_dom"/>
</dbReference>
<dbReference type="CDD" id="cd01407">
    <property type="entry name" value="SIR2-fam"/>
    <property type="match status" value="1"/>
</dbReference>
<dbReference type="PANTHER" id="PTHR11085:SF4">
    <property type="entry name" value="NAD-DEPENDENT PROTEIN DEACYLASE"/>
    <property type="match status" value="1"/>
</dbReference>
<evidence type="ECO:0000259" key="3">
    <source>
        <dbReference type="PROSITE" id="PS50305"/>
    </source>
</evidence>
<dbReference type="InterPro" id="IPR050134">
    <property type="entry name" value="NAD-dep_sirtuin_deacylases"/>
</dbReference>
<name>A0A0F9CVV1_9ZZZZ</name>
<reference evidence="4" key="1">
    <citation type="journal article" date="2015" name="Nature">
        <title>Complex archaea that bridge the gap between prokaryotes and eukaryotes.</title>
        <authorList>
            <person name="Spang A."/>
            <person name="Saw J.H."/>
            <person name="Jorgensen S.L."/>
            <person name="Zaremba-Niedzwiedzka K."/>
            <person name="Martijn J."/>
            <person name="Lind A.E."/>
            <person name="van Eijk R."/>
            <person name="Schleper C."/>
            <person name="Guy L."/>
            <person name="Ettema T.J."/>
        </authorList>
    </citation>
    <scope>NUCLEOTIDE SEQUENCE</scope>
</reference>
<feature type="domain" description="Deacetylase sirtuin-type" evidence="3">
    <location>
        <begin position="1"/>
        <end position="253"/>
    </location>
</feature>
<dbReference type="Gene3D" id="3.30.1600.10">
    <property type="entry name" value="SIR2/SIRT2 'Small Domain"/>
    <property type="match status" value="1"/>
</dbReference>
<keyword evidence="2" id="KW-0520">NAD</keyword>
<dbReference type="InterPro" id="IPR003000">
    <property type="entry name" value="Sirtuin"/>
</dbReference>